<organism evidence="6 7">
    <name type="scientific">Penicillium malachiteum</name>
    <dbReference type="NCBI Taxonomy" id="1324776"/>
    <lineage>
        <taxon>Eukaryota</taxon>
        <taxon>Fungi</taxon>
        <taxon>Dikarya</taxon>
        <taxon>Ascomycota</taxon>
        <taxon>Pezizomycotina</taxon>
        <taxon>Eurotiomycetes</taxon>
        <taxon>Eurotiomycetidae</taxon>
        <taxon>Eurotiales</taxon>
        <taxon>Aspergillaceae</taxon>
        <taxon>Penicillium</taxon>
    </lineage>
</organism>
<dbReference type="Pfam" id="PF04828">
    <property type="entry name" value="GFA"/>
    <property type="match status" value="2"/>
</dbReference>
<accession>A0AAD6MZ52</accession>
<feature type="domain" description="CENP-V/GFA" evidence="5">
    <location>
        <begin position="10"/>
        <end position="130"/>
    </location>
</feature>
<dbReference type="GO" id="GO:0016846">
    <property type="term" value="F:carbon-sulfur lyase activity"/>
    <property type="evidence" value="ECO:0007669"/>
    <property type="project" value="InterPro"/>
</dbReference>
<dbReference type="InterPro" id="IPR006913">
    <property type="entry name" value="CENP-V/GFA"/>
</dbReference>
<dbReference type="InterPro" id="IPR011057">
    <property type="entry name" value="Mss4-like_sf"/>
</dbReference>
<dbReference type="Proteomes" id="UP001215712">
    <property type="component" value="Unassembled WGS sequence"/>
</dbReference>
<dbReference type="AlphaFoldDB" id="A0AAD6MZ52"/>
<dbReference type="PROSITE" id="PS51891">
    <property type="entry name" value="CENP_V_GFA"/>
    <property type="match status" value="1"/>
</dbReference>
<keyword evidence="7" id="KW-1185">Reference proteome</keyword>
<reference evidence="6" key="1">
    <citation type="journal article" date="2023" name="IMA Fungus">
        <title>Comparative genomic study of the Penicillium genus elucidates a diverse pangenome and 15 lateral gene transfer events.</title>
        <authorList>
            <person name="Petersen C."/>
            <person name="Sorensen T."/>
            <person name="Nielsen M.R."/>
            <person name="Sondergaard T.E."/>
            <person name="Sorensen J.L."/>
            <person name="Fitzpatrick D.A."/>
            <person name="Frisvad J.C."/>
            <person name="Nielsen K.L."/>
        </authorList>
    </citation>
    <scope>NUCLEOTIDE SEQUENCE</scope>
    <source>
        <strain evidence="6">IBT 17514</strain>
    </source>
</reference>
<comment type="similarity">
    <text evidence="1">Belongs to the Gfa family.</text>
</comment>
<proteinExistence type="inferred from homology"/>
<dbReference type="PANTHER" id="PTHR33337:SF31">
    <property type="entry name" value="DUF636 DOMAIN PROTEIN (AFU_ORTHOLOGUE AFUA_2G12650)"/>
    <property type="match status" value="1"/>
</dbReference>
<evidence type="ECO:0000256" key="1">
    <source>
        <dbReference type="ARBA" id="ARBA00005495"/>
    </source>
</evidence>
<dbReference type="EMBL" id="JAQJAN010000003">
    <property type="protein sequence ID" value="KAJ5734248.1"/>
    <property type="molecule type" value="Genomic_DNA"/>
</dbReference>
<evidence type="ECO:0000259" key="5">
    <source>
        <dbReference type="PROSITE" id="PS51891"/>
    </source>
</evidence>
<evidence type="ECO:0000256" key="2">
    <source>
        <dbReference type="ARBA" id="ARBA00022723"/>
    </source>
</evidence>
<evidence type="ECO:0000256" key="4">
    <source>
        <dbReference type="ARBA" id="ARBA00023239"/>
    </source>
</evidence>
<dbReference type="PANTHER" id="PTHR33337">
    <property type="entry name" value="GFA DOMAIN-CONTAINING PROTEIN"/>
    <property type="match status" value="1"/>
</dbReference>
<comment type="caution">
    <text evidence="6">The sequence shown here is derived from an EMBL/GenBank/DDBJ whole genome shotgun (WGS) entry which is preliminary data.</text>
</comment>
<evidence type="ECO:0000313" key="6">
    <source>
        <dbReference type="EMBL" id="KAJ5734248.1"/>
    </source>
</evidence>
<gene>
    <name evidence="6" type="ORF">N7493_003034</name>
</gene>
<keyword evidence="3" id="KW-0862">Zinc</keyword>
<keyword evidence="4" id="KW-0456">Lyase</keyword>
<protein>
    <recommendedName>
        <fullName evidence="5">CENP-V/GFA domain-containing protein</fullName>
    </recommendedName>
</protein>
<dbReference type="Gene3D" id="3.90.1590.10">
    <property type="entry name" value="glutathione-dependent formaldehyde- activating enzyme (gfa)"/>
    <property type="match status" value="2"/>
</dbReference>
<evidence type="ECO:0000256" key="3">
    <source>
        <dbReference type="ARBA" id="ARBA00022833"/>
    </source>
</evidence>
<keyword evidence="2" id="KW-0479">Metal-binding</keyword>
<evidence type="ECO:0000313" key="7">
    <source>
        <dbReference type="Proteomes" id="UP001215712"/>
    </source>
</evidence>
<dbReference type="SUPFAM" id="SSF51316">
    <property type="entry name" value="Mss4-like"/>
    <property type="match status" value="2"/>
</dbReference>
<name>A0AAD6MZ52_9EURO</name>
<reference evidence="6" key="2">
    <citation type="submission" date="2023-01" db="EMBL/GenBank/DDBJ databases">
        <authorList>
            <person name="Petersen C."/>
        </authorList>
    </citation>
    <scope>NUCLEOTIDE SEQUENCE</scope>
    <source>
        <strain evidence="6">IBT 17514</strain>
    </source>
</reference>
<sequence length="347" mass="38368">MKPTEKLKVLTASCHCRKVQFTISIPADALPLKVHLCHCSICRHTHGTLCTFHTRLPSGIEPKFISPSSSNELTAYDYSNSLSTRYFCSTCGCQIGDQSHKDKSWVISNAIFDVNKDDQGIWRFSTHLYPSSATDGLAPLIPVIDGNTLEMLDPESPNTPMPPANESTDTDLLAQCHCGGVSFKIVRPKAEFIANPESQVWLSPIDRNKWLACMDTCDDCRLVNGTHVIGWMFVPVSHFSPTPSTNLVIGSSKTYRSTSDVLRTFCGTCGATVFYNCQDRPEIVDVAVGILRAPEGVMAGNWALWRAGRVSWLENGLRYHAGFSKALMEGLKLWGIERGHPDDFIIP</sequence>
<dbReference type="GO" id="GO:0046872">
    <property type="term" value="F:metal ion binding"/>
    <property type="evidence" value="ECO:0007669"/>
    <property type="project" value="UniProtKB-KW"/>
</dbReference>